<organism evidence="1 2">
    <name type="scientific">Trichogramma kaykai</name>
    <dbReference type="NCBI Taxonomy" id="54128"/>
    <lineage>
        <taxon>Eukaryota</taxon>
        <taxon>Metazoa</taxon>
        <taxon>Ecdysozoa</taxon>
        <taxon>Arthropoda</taxon>
        <taxon>Hexapoda</taxon>
        <taxon>Insecta</taxon>
        <taxon>Pterygota</taxon>
        <taxon>Neoptera</taxon>
        <taxon>Endopterygota</taxon>
        <taxon>Hymenoptera</taxon>
        <taxon>Apocrita</taxon>
        <taxon>Proctotrupomorpha</taxon>
        <taxon>Chalcidoidea</taxon>
        <taxon>Trichogrammatidae</taxon>
        <taxon>Trichogramma</taxon>
    </lineage>
</organism>
<dbReference type="AlphaFoldDB" id="A0ABD2WS75"/>
<evidence type="ECO:0000313" key="2">
    <source>
        <dbReference type="Proteomes" id="UP001627154"/>
    </source>
</evidence>
<dbReference type="Proteomes" id="UP001627154">
    <property type="component" value="Unassembled WGS sequence"/>
</dbReference>
<dbReference type="EMBL" id="JBJJXI010000083">
    <property type="protein sequence ID" value="KAL3395306.1"/>
    <property type="molecule type" value="Genomic_DNA"/>
</dbReference>
<reference evidence="1 2" key="1">
    <citation type="journal article" date="2024" name="bioRxiv">
        <title>A reference genome for Trichogramma kaykai: A tiny desert-dwelling parasitoid wasp with competing sex-ratio distorters.</title>
        <authorList>
            <person name="Culotta J."/>
            <person name="Lindsey A.R."/>
        </authorList>
    </citation>
    <scope>NUCLEOTIDE SEQUENCE [LARGE SCALE GENOMIC DNA]</scope>
    <source>
        <strain evidence="1 2">KSX58</strain>
    </source>
</reference>
<comment type="caution">
    <text evidence="1">The sequence shown here is derived from an EMBL/GenBank/DDBJ whole genome shotgun (WGS) entry which is preliminary data.</text>
</comment>
<accession>A0ABD2WS75</accession>
<evidence type="ECO:0000313" key="1">
    <source>
        <dbReference type="EMBL" id="KAL3395306.1"/>
    </source>
</evidence>
<name>A0ABD2WS75_9HYME</name>
<sequence length="208" mass="23586">MPVNQNNVVGAFASEENNIAGFPSVGETKNNKRETSAIFKNKSLLSKDVLKNPFFNIHKGTSPIKKDKIAKKVEFNDNNSDNWDYNDTTLTNNMNSSGVVFHQLKNVICSIRNFNATSGKSTAQFISDIEDASKYIPTSHHKEFIKCLREKLVDPRAQNIDLASFNTVKEFTDYLDRNFGHNKTAILLMADLSQLSQDENESVYEYYE</sequence>
<gene>
    <name evidence="1" type="ORF">TKK_010576</name>
</gene>
<proteinExistence type="predicted"/>
<protein>
    <submittedName>
        <fullName evidence="1">Uncharacterized protein</fullName>
    </submittedName>
</protein>
<keyword evidence="2" id="KW-1185">Reference proteome</keyword>